<name>A0A4Y2TF88_ARAVE</name>
<protein>
    <recommendedName>
        <fullName evidence="4">CCHC-type domain-containing protein</fullName>
    </recommendedName>
</protein>
<accession>A0A4Y2TF88</accession>
<evidence type="ECO:0000313" key="2">
    <source>
        <dbReference type="EMBL" id="GBN98911.1"/>
    </source>
</evidence>
<comment type="caution">
    <text evidence="2">The sequence shown here is derived from an EMBL/GenBank/DDBJ whole genome shotgun (WGS) entry which is preliminary data.</text>
</comment>
<sequence length="158" mass="17966">MRRRSYFHQNGGKVIGCSGYFHAARNRHLKPRCIKCGGEHTTRECSIKEKIAEPKCVNCGESGHQAEWRGCNAIPVIKTPSTRQPGRSYAQATAEKTEKKEQTTGRENKRPFGFNRHKRIHSSDQRSKNTLKRVPDPARSGTSLQENENKKRQSLHIA</sequence>
<reference evidence="2 3" key="1">
    <citation type="journal article" date="2019" name="Sci. Rep.">
        <title>Orb-weaving spider Araneus ventricosus genome elucidates the spidroin gene catalogue.</title>
        <authorList>
            <person name="Kono N."/>
            <person name="Nakamura H."/>
            <person name="Ohtoshi R."/>
            <person name="Moran D.A.P."/>
            <person name="Shinohara A."/>
            <person name="Yoshida Y."/>
            <person name="Fujiwara M."/>
            <person name="Mori M."/>
            <person name="Tomita M."/>
            <person name="Arakawa K."/>
        </authorList>
    </citation>
    <scope>NUCLEOTIDE SEQUENCE [LARGE SCALE GENOMIC DNA]</scope>
</reference>
<feature type="compositionally biased region" description="Basic and acidic residues" evidence="1">
    <location>
        <begin position="95"/>
        <end position="110"/>
    </location>
</feature>
<evidence type="ECO:0000313" key="3">
    <source>
        <dbReference type="Proteomes" id="UP000499080"/>
    </source>
</evidence>
<dbReference type="AlphaFoldDB" id="A0A4Y2TF88"/>
<proteinExistence type="predicted"/>
<keyword evidence="3" id="KW-1185">Reference proteome</keyword>
<evidence type="ECO:0008006" key="4">
    <source>
        <dbReference type="Google" id="ProtNLM"/>
    </source>
</evidence>
<evidence type="ECO:0000256" key="1">
    <source>
        <dbReference type="SAM" id="MobiDB-lite"/>
    </source>
</evidence>
<dbReference type="EMBL" id="BGPR01028002">
    <property type="protein sequence ID" value="GBN98911.1"/>
    <property type="molecule type" value="Genomic_DNA"/>
</dbReference>
<organism evidence="2 3">
    <name type="scientific">Araneus ventricosus</name>
    <name type="common">Orbweaver spider</name>
    <name type="synonym">Epeira ventricosa</name>
    <dbReference type="NCBI Taxonomy" id="182803"/>
    <lineage>
        <taxon>Eukaryota</taxon>
        <taxon>Metazoa</taxon>
        <taxon>Ecdysozoa</taxon>
        <taxon>Arthropoda</taxon>
        <taxon>Chelicerata</taxon>
        <taxon>Arachnida</taxon>
        <taxon>Araneae</taxon>
        <taxon>Araneomorphae</taxon>
        <taxon>Entelegynae</taxon>
        <taxon>Araneoidea</taxon>
        <taxon>Araneidae</taxon>
        <taxon>Araneus</taxon>
    </lineage>
</organism>
<dbReference type="Gene3D" id="4.10.60.10">
    <property type="entry name" value="Zinc finger, CCHC-type"/>
    <property type="match status" value="1"/>
</dbReference>
<dbReference type="OrthoDB" id="6754491at2759"/>
<dbReference type="Proteomes" id="UP000499080">
    <property type="component" value="Unassembled WGS sequence"/>
</dbReference>
<feature type="region of interest" description="Disordered" evidence="1">
    <location>
        <begin position="77"/>
        <end position="158"/>
    </location>
</feature>
<gene>
    <name evidence="2" type="ORF">AVEN_58279_1</name>
</gene>